<evidence type="ECO:0000313" key="2">
    <source>
        <dbReference type="Proteomes" id="UP000593571"/>
    </source>
</evidence>
<evidence type="ECO:0000313" key="1">
    <source>
        <dbReference type="EMBL" id="KAF6495724.1"/>
    </source>
</evidence>
<reference evidence="1 2" key="1">
    <citation type="journal article" date="2020" name="Nature">
        <title>Six reference-quality genomes reveal evolution of bat adaptations.</title>
        <authorList>
            <person name="Jebb D."/>
            <person name="Huang Z."/>
            <person name="Pippel M."/>
            <person name="Hughes G.M."/>
            <person name="Lavrichenko K."/>
            <person name="Devanna P."/>
            <person name="Winkler S."/>
            <person name="Jermiin L.S."/>
            <person name="Skirmuntt E.C."/>
            <person name="Katzourakis A."/>
            <person name="Burkitt-Gray L."/>
            <person name="Ray D.A."/>
            <person name="Sullivan K.A.M."/>
            <person name="Roscito J.G."/>
            <person name="Kirilenko B.M."/>
            <person name="Davalos L.M."/>
            <person name="Corthals A.P."/>
            <person name="Power M.L."/>
            <person name="Jones G."/>
            <person name="Ransome R.D."/>
            <person name="Dechmann D.K.N."/>
            <person name="Locatelli A.G."/>
            <person name="Puechmaille S.J."/>
            <person name="Fedrigo O."/>
            <person name="Jarvis E.D."/>
            <person name="Hiller M."/>
            <person name="Vernes S.C."/>
            <person name="Myers E.W."/>
            <person name="Teeling E.C."/>
        </authorList>
    </citation>
    <scope>NUCLEOTIDE SEQUENCE [LARGE SCALE GENOMIC DNA]</scope>
    <source>
        <strain evidence="1">MRouAeg1</strain>
        <tissue evidence="1">Muscle</tissue>
    </source>
</reference>
<accession>A0A7J8JFR8</accession>
<dbReference type="Proteomes" id="UP000593571">
    <property type="component" value="Unassembled WGS sequence"/>
</dbReference>
<protein>
    <submittedName>
        <fullName evidence="1">Uncharacterized protein</fullName>
    </submittedName>
</protein>
<keyword evidence="2" id="KW-1185">Reference proteome</keyword>
<dbReference type="EMBL" id="JACASE010000002">
    <property type="protein sequence ID" value="KAF6495724.1"/>
    <property type="molecule type" value="Genomic_DNA"/>
</dbReference>
<comment type="caution">
    <text evidence="1">The sequence shown here is derived from an EMBL/GenBank/DDBJ whole genome shotgun (WGS) entry which is preliminary data.</text>
</comment>
<proteinExistence type="predicted"/>
<sequence>MEWSEEGSGLRAEPYYGAVTCKHMTRLKIFLSLSFFPICHSSMIAERHSCYLSPMPTNSGPNTRVKLDVPANCCFSGSLVAVFTQSFSLPFSGDQCRGRKKYSGLKAAAPKPRLILMLRRVNATLIQTTRFD</sequence>
<name>A0A7J8JFR8_ROUAE</name>
<organism evidence="1 2">
    <name type="scientific">Rousettus aegyptiacus</name>
    <name type="common">Egyptian fruit bat</name>
    <name type="synonym">Pteropus aegyptiacus</name>
    <dbReference type="NCBI Taxonomy" id="9407"/>
    <lineage>
        <taxon>Eukaryota</taxon>
        <taxon>Metazoa</taxon>
        <taxon>Chordata</taxon>
        <taxon>Craniata</taxon>
        <taxon>Vertebrata</taxon>
        <taxon>Euteleostomi</taxon>
        <taxon>Mammalia</taxon>
        <taxon>Eutheria</taxon>
        <taxon>Laurasiatheria</taxon>
        <taxon>Chiroptera</taxon>
        <taxon>Yinpterochiroptera</taxon>
        <taxon>Pteropodoidea</taxon>
        <taxon>Pteropodidae</taxon>
        <taxon>Rousettinae</taxon>
        <taxon>Rousettus</taxon>
    </lineage>
</organism>
<gene>
    <name evidence="1" type="ORF">HJG63_010122</name>
</gene>
<dbReference type="AlphaFoldDB" id="A0A7J8JFR8"/>